<evidence type="ECO:0000313" key="13">
    <source>
        <dbReference type="EMBL" id="AKS42166.1"/>
    </source>
</evidence>
<dbReference type="SUPFAM" id="SSF52777">
    <property type="entry name" value="CoA-dependent acyltransferases"/>
    <property type="match status" value="2"/>
</dbReference>
<dbReference type="Proteomes" id="UP000066624">
    <property type="component" value="Chromosome"/>
</dbReference>
<dbReference type="STRING" id="1579979.WM2015_1799"/>
<evidence type="ECO:0000313" key="14">
    <source>
        <dbReference type="Proteomes" id="UP000066624"/>
    </source>
</evidence>
<dbReference type="EC" id="2.3.1.20" evidence="4"/>
<evidence type="ECO:0000256" key="6">
    <source>
        <dbReference type="ARBA" id="ARBA00022679"/>
    </source>
</evidence>
<dbReference type="InterPro" id="IPR014292">
    <property type="entry name" value="Acyl_transf_WS/DGAT"/>
</dbReference>
<dbReference type="GO" id="GO:0006071">
    <property type="term" value="P:glycerol metabolic process"/>
    <property type="evidence" value="ECO:0007669"/>
    <property type="project" value="UniProtKB-KW"/>
</dbReference>
<dbReference type="InterPro" id="IPR023213">
    <property type="entry name" value="CAT-like_dom_sf"/>
</dbReference>
<sequence>MEECRFWSYAHRGPSTVSTARKEPIAKVDTAWLRMEQPTNLMMITGVIVLHQPVEFQHFRDIIANRFLAFPRFRQKAVDTVRGCWWEEDVNFELSSHVRRTALPGEAGKAELEELVSELASTPLDKTKPLWQFHLVENYVDGPVVITRIHHCYADGIALVQVLLSLTEDSAEKSERLVVPEEWKKKRAAESNIFRRLMAPAREGMDAVQHVGQKVIDEAMHLIREPHLASDYALGAGEIMSELATALLLEDDPPSQFKGELGVRKNVAWADPVSLEEVKAVGKALGCTVNDVLIATMTGALHQYLVEQGDDPSELTMRATVPVNLRPLEHARDLGNHFGLVFLDLPIAESNPLARLYQVAEFMHQLKSSKQAVMSLGLLAALGMAPTAVQKPALELFSRKASTVLTNVPGPQQPLYLAGAPIGEMMFWVPQSGSIGMGISIISYNGQVFCGLISDKKRVPDPSSVMRHFELEFENLLHLTMLLGPQEGWVSPDMADSVHAWIDGDHSSEDEA</sequence>
<comment type="catalytic activity">
    <reaction evidence="10">
        <text>an acyl-CoA + a 1,2-diacyl-sn-glycerol = a triacyl-sn-glycerol + CoA</text>
        <dbReference type="Rhea" id="RHEA:10868"/>
        <dbReference type="ChEBI" id="CHEBI:17815"/>
        <dbReference type="ChEBI" id="CHEBI:57287"/>
        <dbReference type="ChEBI" id="CHEBI:58342"/>
        <dbReference type="ChEBI" id="CHEBI:64615"/>
        <dbReference type="EC" id="2.3.1.20"/>
    </reaction>
</comment>
<dbReference type="UniPathway" id="UPA00282"/>
<evidence type="ECO:0000256" key="7">
    <source>
        <dbReference type="ARBA" id="ARBA00022798"/>
    </source>
</evidence>
<keyword evidence="6" id="KW-0808">Transferase</keyword>
<feature type="domain" description="O-acyltransferase WSD1-like N-terminal" evidence="11">
    <location>
        <begin position="26"/>
        <end position="292"/>
    </location>
</feature>
<feature type="domain" description="O-acyltransferase WSD1 C-terminal" evidence="12">
    <location>
        <begin position="335"/>
        <end position="476"/>
    </location>
</feature>
<comment type="pathway">
    <text evidence="2">Lipid metabolism.</text>
</comment>
<evidence type="ECO:0000256" key="1">
    <source>
        <dbReference type="ARBA" id="ARBA00004771"/>
    </source>
</evidence>
<keyword evidence="14" id="KW-1185">Reference proteome</keyword>
<name>A0A0K0XX07_9GAMM</name>
<evidence type="ECO:0000256" key="9">
    <source>
        <dbReference type="ARBA" id="ARBA00023315"/>
    </source>
</evidence>
<dbReference type="Pfam" id="PF06974">
    <property type="entry name" value="WS_DGAT_C"/>
    <property type="match status" value="1"/>
</dbReference>
<evidence type="ECO:0000256" key="2">
    <source>
        <dbReference type="ARBA" id="ARBA00005189"/>
    </source>
</evidence>
<protein>
    <recommendedName>
        <fullName evidence="4">diacylglycerol O-acyltransferase</fullName>
        <ecNumber evidence="4">2.3.1.20</ecNumber>
    </recommendedName>
</protein>
<dbReference type="AlphaFoldDB" id="A0A0K0XX07"/>
<dbReference type="InterPro" id="IPR009721">
    <property type="entry name" value="O-acyltransferase_WSD1_C"/>
</dbReference>
<keyword evidence="5" id="KW-0444">Lipid biosynthesis</keyword>
<keyword evidence="8" id="KW-0443">Lipid metabolism</keyword>
<dbReference type="EMBL" id="CP012154">
    <property type="protein sequence ID" value="AKS42166.1"/>
    <property type="molecule type" value="Genomic_DNA"/>
</dbReference>
<dbReference type="KEGG" id="wma:WM2015_1799"/>
<evidence type="ECO:0000256" key="8">
    <source>
        <dbReference type="ARBA" id="ARBA00023098"/>
    </source>
</evidence>
<dbReference type="GO" id="GO:0019432">
    <property type="term" value="P:triglyceride biosynthetic process"/>
    <property type="evidence" value="ECO:0007669"/>
    <property type="project" value="UniProtKB-UniPathway"/>
</dbReference>
<dbReference type="PANTHER" id="PTHR31650">
    <property type="entry name" value="O-ACYLTRANSFERASE (WSD1-LIKE) FAMILY PROTEIN"/>
    <property type="match status" value="1"/>
</dbReference>
<keyword evidence="7" id="KW-0319">Glycerol metabolism</keyword>
<dbReference type="PATRIC" id="fig|1579979.3.peg.1841"/>
<accession>A0A0K0XX07</accession>
<organism evidence="13 14">
    <name type="scientific">Wenzhouxiangella marina</name>
    <dbReference type="NCBI Taxonomy" id="1579979"/>
    <lineage>
        <taxon>Bacteria</taxon>
        <taxon>Pseudomonadati</taxon>
        <taxon>Pseudomonadota</taxon>
        <taxon>Gammaproteobacteria</taxon>
        <taxon>Chromatiales</taxon>
        <taxon>Wenzhouxiangellaceae</taxon>
        <taxon>Wenzhouxiangella</taxon>
    </lineage>
</organism>
<evidence type="ECO:0000259" key="11">
    <source>
        <dbReference type="Pfam" id="PF03007"/>
    </source>
</evidence>
<dbReference type="GO" id="GO:0005886">
    <property type="term" value="C:plasma membrane"/>
    <property type="evidence" value="ECO:0007669"/>
    <property type="project" value="TreeGrafter"/>
</dbReference>
<comment type="pathway">
    <text evidence="1">Glycerolipid metabolism; triacylglycerol biosynthesis.</text>
</comment>
<dbReference type="Pfam" id="PF03007">
    <property type="entry name" value="WS_DGAT_cat"/>
    <property type="match status" value="1"/>
</dbReference>
<evidence type="ECO:0000256" key="3">
    <source>
        <dbReference type="ARBA" id="ARBA00009587"/>
    </source>
</evidence>
<gene>
    <name evidence="13" type="ORF">WM2015_1799</name>
</gene>
<dbReference type="OrthoDB" id="9810950at2"/>
<dbReference type="Gene3D" id="3.30.559.10">
    <property type="entry name" value="Chloramphenicol acetyltransferase-like domain"/>
    <property type="match status" value="1"/>
</dbReference>
<evidence type="ECO:0000259" key="12">
    <source>
        <dbReference type="Pfam" id="PF06974"/>
    </source>
</evidence>
<reference evidence="13 14" key="1">
    <citation type="submission" date="2015-07" db="EMBL/GenBank/DDBJ databases">
        <authorList>
            <person name="Noorani M."/>
        </authorList>
    </citation>
    <scope>NUCLEOTIDE SEQUENCE [LARGE SCALE GENOMIC DNA]</scope>
    <source>
        <strain evidence="13 14">KCTC 42284</strain>
    </source>
</reference>
<evidence type="ECO:0000256" key="5">
    <source>
        <dbReference type="ARBA" id="ARBA00022516"/>
    </source>
</evidence>
<comment type="similarity">
    <text evidence="3">Belongs to the long-chain O-acyltransferase family.</text>
</comment>
<dbReference type="NCBIfam" id="TIGR02946">
    <property type="entry name" value="acyl_WS_DGAT"/>
    <property type="match status" value="1"/>
</dbReference>
<evidence type="ECO:0000256" key="10">
    <source>
        <dbReference type="ARBA" id="ARBA00048109"/>
    </source>
</evidence>
<dbReference type="InterPro" id="IPR004255">
    <property type="entry name" value="O-acyltransferase_WSD1_N"/>
</dbReference>
<evidence type="ECO:0000256" key="4">
    <source>
        <dbReference type="ARBA" id="ARBA00013244"/>
    </source>
</evidence>
<keyword evidence="9" id="KW-0012">Acyltransferase</keyword>
<dbReference type="PANTHER" id="PTHR31650:SF1">
    <property type="entry name" value="WAX ESTER SYNTHASE_DIACYLGLYCEROL ACYLTRANSFERASE 4-RELATED"/>
    <property type="match status" value="1"/>
</dbReference>
<dbReference type="GO" id="GO:0004144">
    <property type="term" value="F:diacylglycerol O-acyltransferase activity"/>
    <property type="evidence" value="ECO:0007669"/>
    <property type="project" value="UniProtKB-EC"/>
</dbReference>
<dbReference type="InterPro" id="IPR045034">
    <property type="entry name" value="O-acyltransferase_WSD1-like"/>
</dbReference>
<proteinExistence type="inferred from homology"/>